<protein>
    <submittedName>
        <fullName evidence="1">DNA topoisomerase</fullName>
    </submittedName>
</protein>
<reference evidence="1" key="1">
    <citation type="submission" date="2013-12" db="EMBL/GenBank/DDBJ databases">
        <title>A Varibaculum cambriense genome reconstructed from a premature infant gut community with otherwise low bacterial novelty that shifts toward anaerobic metabolism during the third week of life.</title>
        <authorList>
            <person name="Brown C.T."/>
            <person name="Sharon I."/>
            <person name="Thomas B.C."/>
            <person name="Castelle C.J."/>
            <person name="Morowitz M.J."/>
            <person name="Banfield J.F."/>
        </authorList>
    </citation>
    <scope>NUCLEOTIDE SEQUENCE</scope>
</reference>
<comment type="caution">
    <text evidence="1">The sequence shown here is derived from an EMBL/GenBank/DDBJ whole genome shotgun (WGS) entry which is preliminary data.</text>
</comment>
<evidence type="ECO:0000313" key="1">
    <source>
        <dbReference type="EMBL" id="ETJ25890.1"/>
    </source>
</evidence>
<dbReference type="AlphaFoldDB" id="W1X8W7"/>
<feature type="non-terminal residue" evidence="1">
    <location>
        <position position="100"/>
    </location>
</feature>
<gene>
    <name evidence="1" type="ORF">Q604_UNBC17616G0001</name>
</gene>
<name>W1X8W7_9ZZZZ</name>
<sequence>KNDFMNLIKDFTIKSVDAIKSDTGALSRFKVELPKDVESVGPCPVCGNPIIEGEKGFGCSNWKNGCKFTIWKDDKYINSFGKKVSREMVELLLKNGKVGF</sequence>
<accession>W1X8W7</accession>
<organism evidence="1">
    <name type="scientific">human gut metagenome</name>
    <dbReference type="NCBI Taxonomy" id="408170"/>
    <lineage>
        <taxon>unclassified sequences</taxon>
        <taxon>metagenomes</taxon>
        <taxon>organismal metagenomes</taxon>
    </lineage>
</organism>
<dbReference type="GO" id="GO:0016853">
    <property type="term" value="F:isomerase activity"/>
    <property type="evidence" value="ECO:0007669"/>
    <property type="project" value="UniProtKB-KW"/>
</dbReference>
<feature type="non-terminal residue" evidence="1">
    <location>
        <position position="1"/>
    </location>
</feature>
<dbReference type="EMBL" id="AZMM01017616">
    <property type="protein sequence ID" value="ETJ25890.1"/>
    <property type="molecule type" value="Genomic_DNA"/>
</dbReference>
<proteinExistence type="predicted"/>
<keyword evidence="1" id="KW-0413">Isomerase</keyword>